<keyword evidence="6" id="KW-0862">Zinc</keyword>
<dbReference type="EMBL" id="BMAC01000980">
    <property type="protein sequence ID" value="GFQ04846.1"/>
    <property type="molecule type" value="Genomic_DNA"/>
</dbReference>
<dbReference type="EC" id="2.3.2.27" evidence="2"/>
<keyword evidence="4 8" id="KW-0863">Zinc-finger</keyword>
<gene>
    <name evidence="11" type="ORF">PHJA_002628700</name>
</gene>
<feature type="domain" description="RING-type" evidence="10">
    <location>
        <begin position="111"/>
        <end position="153"/>
    </location>
</feature>
<comment type="similarity">
    <text evidence="7">Belongs to the RING-type zinc finger family. ATL subfamily.</text>
</comment>
<comment type="catalytic activity">
    <reaction evidence="1">
        <text>S-ubiquitinyl-[E2 ubiquitin-conjugating enzyme]-L-cysteine + [acceptor protein]-L-lysine = [E2 ubiquitin-conjugating enzyme]-L-cysteine + N(6)-ubiquitinyl-[acceptor protein]-L-lysine.</text>
        <dbReference type="EC" id="2.3.2.27"/>
    </reaction>
</comment>
<keyword evidence="9" id="KW-0812">Transmembrane</keyword>
<dbReference type="PROSITE" id="PS50089">
    <property type="entry name" value="ZF_RING_2"/>
    <property type="match status" value="1"/>
</dbReference>
<dbReference type="Pfam" id="PF13639">
    <property type="entry name" value="zf-RING_2"/>
    <property type="match status" value="1"/>
</dbReference>
<evidence type="ECO:0000313" key="12">
    <source>
        <dbReference type="Proteomes" id="UP000653305"/>
    </source>
</evidence>
<dbReference type="Proteomes" id="UP000653305">
    <property type="component" value="Unassembled WGS sequence"/>
</dbReference>
<comment type="caution">
    <text evidence="11">The sequence shown here is derived from an EMBL/GenBank/DDBJ whole genome shotgun (WGS) entry which is preliminary data.</text>
</comment>
<dbReference type="InterPro" id="IPR001841">
    <property type="entry name" value="Znf_RING"/>
</dbReference>
<evidence type="ECO:0000313" key="11">
    <source>
        <dbReference type="EMBL" id="GFQ04846.1"/>
    </source>
</evidence>
<reference evidence="11" key="1">
    <citation type="submission" date="2020-07" db="EMBL/GenBank/DDBJ databases">
        <title>Ethylene signaling mediates host invasion by parasitic plants.</title>
        <authorList>
            <person name="Yoshida S."/>
        </authorList>
    </citation>
    <scope>NUCLEOTIDE SEQUENCE</scope>
    <source>
        <strain evidence="11">Okayama</strain>
    </source>
</reference>
<dbReference type="GO" id="GO:0008270">
    <property type="term" value="F:zinc ion binding"/>
    <property type="evidence" value="ECO:0007669"/>
    <property type="project" value="UniProtKB-KW"/>
</dbReference>
<dbReference type="OrthoDB" id="8062037at2759"/>
<evidence type="ECO:0000256" key="7">
    <source>
        <dbReference type="ARBA" id="ARBA00024209"/>
    </source>
</evidence>
<dbReference type="AlphaFoldDB" id="A0A830DCY8"/>
<evidence type="ECO:0000256" key="6">
    <source>
        <dbReference type="ARBA" id="ARBA00022833"/>
    </source>
</evidence>
<dbReference type="Gene3D" id="3.30.40.10">
    <property type="entry name" value="Zinc/RING finger domain, C3HC4 (zinc finger)"/>
    <property type="match status" value="1"/>
</dbReference>
<evidence type="ECO:0000256" key="8">
    <source>
        <dbReference type="PROSITE-ProRule" id="PRU00175"/>
    </source>
</evidence>
<dbReference type="SMART" id="SM00184">
    <property type="entry name" value="RING"/>
    <property type="match status" value="1"/>
</dbReference>
<dbReference type="PANTHER" id="PTHR14155:SF632">
    <property type="entry name" value="RING-H2 FINGER PROTEIN ATL17-RELATED"/>
    <property type="match status" value="1"/>
</dbReference>
<feature type="transmembrane region" description="Helical" evidence="9">
    <location>
        <begin position="33"/>
        <end position="53"/>
    </location>
</feature>
<dbReference type="GO" id="GO:0016567">
    <property type="term" value="P:protein ubiquitination"/>
    <property type="evidence" value="ECO:0007669"/>
    <property type="project" value="UniProtKB-UniPathway"/>
</dbReference>
<evidence type="ECO:0000256" key="4">
    <source>
        <dbReference type="ARBA" id="ARBA00022771"/>
    </source>
</evidence>
<keyword evidence="12" id="KW-1185">Reference proteome</keyword>
<evidence type="ECO:0000256" key="5">
    <source>
        <dbReference type="ARBA" id="ARBA00022786"/>
    </source>
</evidence>
<dbReference type="InterPro" id="IPR053238">
    <property type="entry name" value="RING-H2_zinc_finger"/>
</dbReference>
<proteinExistence type="inferred from homology"/>
<keyword evidence="5" id="KW-0833">Ubl conjugation pathway</keyword>
<evidence type="ECO:0000259" key="10">
    <source>
        <dbReference type="PROSITE" id="PS50089"/>
    </source>
</evidence>
<keyword evidence="9" id="KW-0472">Membrane</keyword>
<evidence type="ECO:0000256" key="1">
    <source>
        <dbReference type="ARBA" id="ARBA00000900"/>
    </source>
</evidence>
<sequence>MSSYKPDSSASQPFRWHYAEFDDGEFQIRGRTLFFIAALFSAIILVALLFLYARWVCRFGPYPPPPPPPLASDSSAAARPPHAPPRGLDAATISNLPIVLHKSSVSGESECCICLGIFGDGDKVKVLPQCHHFFHSECVDKWLTTQSSCPLCRASLRVDSPV</sequence>
<name>A0A830DCY8_9LAMI</name>
<dbReference type="PANTHER" id="PTHR14155">
    <property type="entry name" value="RING FINGER DOMAIN-CONTAINING"/>
    <property type="match status" value="1"/>
</dbReference>
<protein>
    <recommendedName>
        <fullName evidence="2">RING-type E3 ubiquitin transferase</fullName>
        <ecNumber evidence="2">2.3.2.27</ecNumber>
    </recommendedName>
</protein>
<keyword evidence="3" id="KW-0479">Metal-binding</keyword>
<dbReference type="GO" id="GO:0061630">
    <property type="term" value="F:ubiquitin protein ligase activity"/>
    <property type="evidence" value="ECO:0007669"/>
    <property type="project" value="UniProtKB-EC"/>
</dbReference>
<evidence type="ECO:0000256" key="3">
    <source>
        <dbReference type="ARBA" id="ARBA00022723"/>
    </source>
</evidence>
<dbReference type="SUPFAM" id="SSF57850">
    <property type="entry name" value="RING/U-box"/>
    <property type="match status" value="1"/>
</dbReference>
<evidence type="ECO:0000256" key="9">
    <source>
        <dbReference type="SAM" id="Phobius"/>
    </source>
</evidence>
<organism evidence="11 12">
    <name type="scientific">Phtheirospermum japonicum</name>
    <dbReference type="NCBI Taxonomy" id="374723"/>
    <lineage>
        <taxon>Eukaryota</taxon>
        <taxon>Viridiplantae</taxon>
        <taxon>Streptophyta</taxon>
        <taxon>Embryophyta</taxon>
        <taxon>Tracheophyta</taxon>
        <taxon>Spermatophyta</taxon>
        <taxon>Magnoliopsida</taxon>
        <taxon>eudicotyledons</taxon>
        <taxon>Gunneridae</taxon>
        <taxon>Pentapetalae</taxon>
        <taxon>asterids</taxon>
        <taxon>lamiids</taxon>
        <taxon>Lamiales</taxon>
        <taxon>Orobanchaceae</taxon>
        <taxon>Orobanchaceae incertae sedis</taxon>
        <taxon>Phtheirospermum</taxon>
    </lineage>
</organism>
<evidence type="ECO:0000256" key="2">
    <source>
        <dbReference type="ARBA" id="ARBA00012483"/>
    </source>
</evidence>
<accession>A0A830DCY8</accession>
<dbReference type="InterPro" id="IPR013083">
    <property type="entry name" value="Znf_RING/FYVE/PHD"/>
</dbReference>
<dbReference type="CDD" id="cd16461">
    <property type="entry name" value="RING-H2_EL5-like"/>
    <property type="match status" value="1"/>
</dbReference>
<dbReference type="UniPathway" id="UPA00143"/>
<keyword evidence="9" id="KW-1133">Transmembrane helix</keyword>